<dbReference type="AlphaFoldDB" id="A0AAU9QDX3"/>
<dbReference type="EMBL" id="CAKMTQ010000074">
    <property type="protein sequence ID" value="CAH1542570.1"/>
    <property type="molecule type" value="Genomic_DNA"/>
</dbReference>
<dbReference type="RefSeq" id="WP_409932228.1">
    <property type="nucleotide sequence ID" value="NZ_CAKMTQ010000074.1"/>
</dbReference>
<sequence>MKNECCYEMARDIFICHLGMSEGEAEAQVARMFNGNRRVAATSPVKALEHESLRHLDKEKV</sequence>
<reference evidence="1" key="1">
    <citation type="submission" date="2022-01" db="EMBL/GenBank/DDBJ databases">
        <authorList>
            <person name="Lagorce A."/>
        </authorList>
    </citation>
    <scope>NUCLEOTIDE SEQUENCE</scope>
    <source>
        <strain evidence="1">Th15_F1_D04</strain>
    </source>
</reference>
<organism evidence="1 2">
    <name type="scientific">Vibrio owensii</name>
    <dbReference type="NCBI Taxonomy" id="696485"/>
    <lineage>
        <taxon>Bacteria</taxon>
        <taxon>Pseudomonadati</taxon>
        <taxon>Pseudomonadota</taxon>
        <taxon>Gammaproteobacteria</taxon>
        <taxon>Vibrionales</taxon>
        <taxon>Vibrionaceae</taxon>
        <taxon>Vibrio</taxon>
    </lineage>
</organism>
<proteinExistence type="predicted"/>
<gene>
    <name evidence="1" type="ORF">THF1D04_80115</name>
</gene>
<accession>A0AAU9QDX3</accession>
<dbReference type="Proteomes" id="UP001295420">
    <property type="component" value="Unassembled WGS sequence"/>
</dbReference>
<comment type="caution">
    <text evidence="1">The sequence shown here is derived from an EMBL/GenBank/DDBJ whole genome shotgun (WGS) entry which is preliminary data.</text>
</comment>
<protein>
    <submittedName>
        <fullName evidence="1">Uncharacterized protein</fullName>
    </submittedName>
</protein>
<evidence type="ECO:0000313" key="1">
    <source>
        <dbReference type="EMBL" id="CAH1542570.1"/>
    </source>
</evidence>
<evidence type="ECO:0000313" key="2">
    <source>
        <dbReference type="Proteomes" id="UP001295420"/>
    </source>
</evidence>
<name>A0AAU9QDX3_9VIBR</name>